<organism evidence="5 6">
    <name type="scientific">Rouxiella silvae</name>
    <dbReference type="NCBI Taxonomy" id="1646373"/>
    <lineage>
        <taxon>Bacteria</taxon>
        <taxon>Pseudomonadati</taxon>
        <taxon>Pseudomonadota</taxon>
        <taxon>Gammaproteobacteria</taxon>
        <taxon>Enterobacterales</taxon>
        <taxon>Yersiniaceae</taxon>
        <taxon>Rouxiella</taxon>
    </lineage>
</organism>
<evidence type="ECO:0000313" key="6">
    <source>
        <dbReference type="Proteomes" id="UP000705283"/>
    </source>
</evidence>
<dbReference type="Gene3D" id="3.20.80.10">
    <property type="entry name" value="Regulatory factor, effector binding domain"/>
    <property type="match status" value="1"/>
</dbReference>
<dbReference type="SUPFAM" id="SSF55136">
    <property type="entry name" value="Probable bacterial effector-binding domain"/>
    <property type="match status" value="1"/>
</dbReference>
<dbReference type="Pfam" id="PF12833">
    <property type="entry name" value="HTH_18"/>
    <property type="match status" value="1"/>
</dbReference>
<dbReference type="Proteomes" id="UP000705283">
    <property type="component" value="Unassembled WGS sequence"/>
</dbReference>
<dbReference type="InterPro" id="IPR018062">
    <property type="entry name" value="HTH_AraC-typ_CS"/>
</dbReference>
<evidence type="ECO:0000256" key="3">
    <source>
        <dbReference type="ARBA" id="ARBA00023163"/>
    </source>
</evidence>
<dbReference type="Pfam" id="PF06445">
    <property type="entry name" value="GyrI-like"/>
    <property type="match status" value="1"/>
</dbReference>
<evidence type="ECO:0000313" key="5">
    <source>
        <dbReference type="EMBL" id="MBF6637260.1"/>
    </source>
</evidence>
<dbReference type="GO" id="GO:0003700">
    <property type="term" value="F:DNA-binding transcription factor activity"/>
    <property type="evidence" value="ECO:0007669"/>
    <property type="project" value="InterPro"/>
</dbReference>
<dbReference type="SMART" id="SM00871">
    <property type="entry name" value="AraC_E_bind"/>
    <property type="match status" value="1"/>
</dbReference>
<name>A0AA41BWI8_9GAMM</name>
<dbReference type="InterPro" id="IPR010499">
    <property type="entry name" value="AraC_E-bd"/>
</dbReference>
<dbReference type="InterPro" id="IPR050959">
    <property type="entry name" value="MarA-like"/>
</dbReference>
<dbReference type="InterPro" id="IPR029442">
    <property type="entry name" value="GyrI-like"/>
</dbReference>
<dbReference type="PROSITE" id="PS01124">
    <property type="entry name" value="HTH_ARAC_FAMILY_2"/>
    <property type="match status" value="1"/>
</dbReference>
<proteinExistence type="predicted"/>
<dbReference type="InterPro" id="IPR009057">
    <property type="entry name" value="Homeodomain-like_sf"/>
</dbReference>
<dbReference type="EMBL" id="JADMKS010000004">
    <property type="protein sequence ID" value="MBF6637260.1"/>
    <property type="molecule type" value="Genomic_DNA"/>
</dbReference>
<feature type="domain" description="HTH araC/xylS-type" evidence="4">
    <location>
        <begin position="13"/>
        <end position="111"/>
    </location>
</feature>
<dbReference type="Gene3D" id="1.10.10.60">
    <property type="entry name" value="Homeodomain-like"/>
    <property type="match status" value="2"/>
</dbReference>
<evidence type="ECO:0000259" key="4">
    <source>
        <dbReference type="PROSITE" id="PS01124"/>
    </source>
</evidence>
<keyword evidence="1" id="KW-0805">Transcription regulation</keyword>
<dbReference type="InterPro" id="IPR018060">
    <property type="entry name" value="HTH_AraC"/>
</dbReference>
<gene>
    <name evidence="5" type="ORF">ITX54_11400</name>
</gene>
<dbReference type="SUPFAM" id="SSF46689">
    <property type="entry name" value="Homeodomain-like"/>
    <property type="match status" value="2"/>
</dbReference>
<dbReference type="SMART" id="SM00342">
    <property type="entry name" value="HTH_ARAC"/>
    <property type="match status" value="1"/>
</dbReference>
<dbReference type="RefSeq" id="WP_194978042.1">
    <property type="nucleotide sequence ID" value="NZ_JADMKS010000004.1"/>
</dbReference>
<dbReference type="PANTHER" id="PTHR47504">
    <property type="entry name" value="RIGHT ORIGIN-BINDING PROTEIN"/>
    <property type="match status" value="1"/>
</dbReference>
<dbReference type="InterPro" id="IPR011256">
    <property type="entry name" value="Reg_factor_effector_dom_sf"/>
</dbReference>
<reference evidence="5" key="2">
    <citation type="submission" date="2022-09" db="EMBL/GenBank/DDBJ databases">
        <title>Rouxiella aceris sp. nov., isolated from tree sap and emended description of the genus Rhouxiella.</title>
        <authorList>
            <person name="Kim I.S."/>
        </authorList>
    </citation>
    <scope>NUCLEOTIDE SEQUENCE</scope>
    <source>
        <strain evidence="5">SAP-2</strain>
    </source>
</reference>
<accession>A0AA41BWI8</accession>
<dbReference type="InterPro" id="IPR020449">
    <property type="entry name" value="Tscrpt_reg_AraC-type_HTH"/>
</dbReference>
<sequence length="290" mass="34075">MKEIHSLRENIINELLFWIEENLESNLSLDNISKKVGYSKWHLQRVFKSMTGTSLGEYCRRRRLSKTALLLRLTKKDIYEIAMQYGFDSQQTFTRAFRQNFKITPYAYRRAEYFDMQGLLPPYYFEAQTLAKPTIVTLEPTSLFGEQNLVKCAVENGECFSHEFRTQLIASTLSLVGMTPPRFYGLVDYSHYNESEPHYKVGYRVAFERDLLPFFTKNCEKVVIEQGKYARFTYTGDVTGFKAFVSKIYLIALPKEHLIRRRGVDVEIHTPIFNDIDLDYFNCQYLVPIE</sequence>
<dbReference type="GO" id="GO:0043565">
    <property type="term" value="F:sequence-specific DNA binding"/>
    <property type="evidence" value="ECO:0007669"/>
    <property type="project" value="InterPro"/>
</dbReference>
<dbReference type="PRINTS" id="PR00032">
    <property type="entry name" value="HTHARAC"/>
</dbReference>
<evidence type="ECO:0000256" key="2">
    <source>
        <dbReference type="ARBA" id="ARBA00023125"/>
    </source>
</evidence>
<keyword evidence="3" id="KW-0804">Transcription</keyword>
<dbReference type="PROSITE" id="PS00041">
    <property type="entry name" value="HTH_ARAC_FAMILY_1"/>
    <property type="match status" value="1"/>
</dbReference>
<keyword evidence="2" id="KW-0238">DNA-binding</keyword>
<comment type="caution">
    <text evidence="5">The sequence shown here is derived from an EMBL/GenBank/DDBJ whole genome shotgun (WGS) entry which is preliminary data.</text>
</comment>
<dbReference type="AlphaFoldDB" id="A0AA41BWI8"/>
<protein>
    <submittedName>
        <fullName evidence="5">Helix-turn-helix domain-containing protein</fullName>
    </submittedName>
</protein>
<dbReference type="PANTHER" id="PTHR47504:SF5">
    <property type="entry name" value="RIGHT ORIGIN-BINDING PROTEIN"/>
    <property type="match status" value="1"/>
</dbReference>
<reference evidence="5" key="1">
    <citation type="submission" date="2020-11" db="EMBL/GenBank/DDBJ databases">
        <authorList>
            <person name="Lee S.D."/>
        </authorList>
    </citation>
    <scope>NUCLEOTIDE SEQUENCE</scope>
    <source>
        <strain evidence="5">SAP-2</strain>
    </source>
</reference>
<evidence type="ECO:0000256" key="1">
    <source>
        <dbReference type="ARBA" id="ARBA00023015"/>
    </source>
</evidence>